<evidence type="ECO:0000313" key="1">
    <source>
        <dbReference type="EMBL" id="CED84230.1"/>
    </source>
</evidence>
<dbReference type="EMBL" id="LN483157">
    <property type="protein sequence ID" value="CED84230.1"/>
    <property type="molecule type" value="Genomic_DNA"/>
</dbReference>
<name>A0A0F7SUG8_PHARH</name>
<proteinExistence type="predicted"/>
<dbReference type="AlphaFoldDB" id="A0A0F7SUG8"/>
<protein>
    <submittedName>
        <fullName evidence="1">Uncharacterized protein</fullName>
    </submittedName>
</protein>
<sequence>MPTWSPALATAGPNMVRRTGIYNQPGWKRWMNWASALVKIRLSDSREKKDTPVTAKKVRPSGPVWDENITWLGAQSELVIE</sequence>
<accession>A0A0F7SUG8</accession>
<organism evidence="1">
    <name type="scientific">Phaffia rhodozyma</name>
    <name type="common">Yeast</name>
    <name type="synonym">Xanthophyllomyces dendrorhous</name>
    <dbReference type="NCBI Taxonomy" id="264483"/>
    <lineage>
        <taxon>Eukaryota</taxon>
        <taxon>Fungi</taxon>
        <taxon>Dikarya</taxon>
        <taxon>Basidiomycota</taxon>
        <taxon>Agaricomycotina</taxon>
        <taxon>Tremellomycetes</taxon>
        <taxon>Cystofilobasidiales</taxon>
        <taxon>Mrakiaceae</taxon>
        <taxon>Phaffia</taxon>
    </lineage>
</organism>
<reference evidence="1" key="1">
    <citation type="submission" date="2014-08" db="EMBL/GenBank/DDBJ databases">
        <authorList>
            <person name="Sharma Rahul"/>
            <person name="Thines Marco"/>
        </authorList>
    </citation>
    <scope>NUCLEOTIDE SEQUENCE</scope>
</reference>